<dbReference type="Proteomes" id="UP000196158">
    <property type="component" value="Unassembled WGS sequence"/>
</dbReference>
<gene>
    <name evidence="2" type="ORF">KASA_0Q08173G</name>
</gene>
<sequence>MKRTTPVSLKSILSGNPTKKPKVEKKRKTEDKTNSKNDELNIVDLESSTLSNGVDEDNSLIGARSSSSPSSPPPISSSVLRLNSSRQHIIPTGNNVKSQSMKSFLMKSKPINDPKKAQPTVISLDDTSDDDETKNNNDIEITKINLQPSKLSTDTSIKRTNLKDLFSGFGKPTPEHQLPGYHGPINRLNDISKLKQIEAPFPTRQLIEPSQNEIAPNNMASLKLHRRSKSLDNKDDNTDILDSFLSSEYESLNKNRSQMETTKHSKMISYTIGPNKYSQQWPELMKPTSVKNVLLESKLKQNVSKWIDTSIEKLKRPTTRNTLLRTYKEEVDEFKNFIIHDDYESDTENGGIDTDNGSLEEFVPLSILHGEGLGKDTLIYTIAKEKGYQIYEINTSQNRGRKDILSTLTDYCTTYYVKDKNESGIVLISDVDIIFKERDKHFWSAVEMLLLKSRKPIILTCKDCEYVPTNLLDICTSSDSLFNVKKVSTRSVLEYLIRYCDILELDLDKEVLRNIVKNNNNDIRKCLLQLQFWFSSGTNINMSSTNPSTTSNNITNIKQLSKLLDVNSIDDIILSSTWDKSSIQQEDDNTLMTNDIVLKFQEMKDDEDFRLANDYIIDYRIHTQHYNHLPLLSFELNIGSELKQMLVQHCNHFLPNNYNYPHRYNKMKKAIISFIETRMERSMNSSYTKIRSTRNSRKIRDIVDMFKGEHTNSQTIDERVRFDMNYTSKRNICEQINPFVYEIAKYELASREYNYKLYKVSIENASPEEHDEIVKKLLEDGLTKQLKFSANSDKVVNSWK</sequence>
<dbReference type="GO" id="GO:0005634">
    <property type="term" value="C:nucleus"/>
    <property type="evidence" value="ECO:0007669"/>
    <property type="project" value="TreeGrafter"/>
</dbReference>
<feature type="region of interest" description="Disordered" evidence="1">
    <location>
        <begin position="109"/>
        <end position="135"/>
    </location>
</feature>
<dbReference type="PANTHER" id="PTHR23389:SF11">
    <property type="entry name" value="TELOMERE LENGTH REGULATION PROTEIN ELG1"/>
    <property type="match status" value="1"/>
</dbReference>
<dbReference type="AlphaFoldDB" id="A0A1X7QY24"/>
<proteinExistence type="predicted"/>
<feature type="region of interest" description="Disordered" evidence="1">
    <location>
        <begin position="1"/>
        <end position="79"/>
    </location>
</feature>
<evidence type="ECO:0000313" key="3">
    <source>
        <dbReference type="Proteomes" id="UP000196158"/>
    </source>
</evidence>
<dbReference type="InterPro" id="IPR027417">
    <property type="entry name" value="P-loop_NTPase"/>
</dbReference>
<dbReference type="PANTHER" id="PTHR23389">
    <property type="entry name" value="CHROMOSOME TRANSMISSION FIDELITY FACTOR 18"/>
    <property type="match status" value="1"/>
</dbReference>
<reference evidence="2 3" key="1">
    <citation type="submission" date="2017-04" db="EMBL/GenBank/DDBJ databases">
        <authorList>
            <person name="Afonso C.L."/>
            <person name="Miller P.J."/>
            <person name="Scott M.A."/>
            <person name="Spackman E."/>
            <person name="Goraichik I."/>
            <person name="Dimitrov K.M."/>
            <person name="Suarez D.L."/>
            <person name="Swayne D.E."/>
        </authorList>
    </citation>
    <scope>NUCLEOTIDE SEQUENCE [LARGE SCALE GENOMIC DNA]</scope>
</reference>
<accession>A0A1X7QY24</accession>
<feature type="compositionally biased region" description="Basic and acidic residues" evidence="1">
    <location>
        <begin position="27"/>
        <end position="39"/>
    </location>
</feature>
<protein>
    <submittedName>
        <fullName evidence="2">Similar to Saccharomyces cerevisiae YOR144C ELG1 Subunit of an alternative replication factor C complex important for DNA replication and genome integrity</fullName>
    </submittedName>
</protein>
<name>A0A1X7QY24_9SACH</name>
<dbReference type="Gene3D" id="1.10.8.60">
    <property type="match status" value="1"/>
</dbReference>
<evidence type="ECO:0000313" key="2">
    <source>
        <dbReference type="EMBL" id="SMN18353.1"/>
    </source>
</evidence>
<keyword evidence="3" id="KW-1185">Reference proteome</keyword>
<dbReference type="STRING" id="1789683.A0A1X7QY24"/>
<dbReference type="EMBL" id="FXLY01000002">
    <property type="protein sequence ID" value="SMN18353.1"/>
    <property type="molecule type" value="Genomic_DNA"/>
</dbReference>
<evidence type="ECO:0000256" key="1">
    <source>
        <dbReference type="SAM" id="MobiDB-lite"/>
    </source>
</evidence>
<dbReference type="GO" id="GO:0003677">
    <property type="term" value="F:DNA binding"/>
    <property type="evidence" value="ECO:0007669"/>
    <property type="project" value="TreeGrafter"/>
</dbReference>
<dbReference type="OrthoDB" id="10064318at2759"/>
<organism evidence="2 3">
    <name type="scientific">Maudiozyma saulgeensis</name>
    <dbReference type="NCBI Taxonomy" id="1789683"/>
    <lineage>
        <taxon>Eukaryota</taxon>
        <taxon>Fungi</taxon>
        <taxon>Dikarya</taxon>
        <taxon>Ascomycota</taxon>
        <taxon>Saccharomycotina</taxon>
        <taxon>Saccharomycetes</taxon>
        <taxon>Saccharomycetales</taxon>
        <taxon>Saccharomycetaceae</taxon>
        <taxon>Maudiozyma</taxon>
    </lineage>
</organism>
<feature type="compositionally biased region" description="Polar residues" evidence="1">
    <location>
        <begin position="1"/>
        <end position="16"/>
    </location>
</feature>
<dbReference type="SUPFAM" id="SSF52540">
    <property type="entry name" value="P-loop containing nucleoside triphosphate hydrolases"/>
    <property type="match status" value="1"/>
</dbReference>
<dbReference type="Gene3D" id="3.40.50.300">
    <property type="entry name" value="P-loop containing nucleotide triphosphate hydrolases"/>
    <property type="match status" value="1"/>
</dbReference>